<dbReference type="Gene3D" id="1.10.510.10">
    <property type="entry name" value="Transferase(Phosphotransferase) domain 1"/>
    <property type="match status" value="1"/>
</dbReference>
<evidence type="ECO:0000313" key="4">
    <source>
        <dbReference type="Proteomes" id="UP000179807"/>
    </source>
</evidence>
<keyword evidence="4" id="KW-1185">Reference proteome</keyword>
<protein>
    <recommendedName>
        <fullName evidence="2">Protein kinase domain-containing protein</fullName>
    </recommendedName>
</protein>
<dbReference type="GO" id="GO:0005524">
    <property type="term" value="F:ATP binding"/>
    <property type="evidence" value="ECO:0007669"/>
    <property type="project" value="InterPro"/>
</dbReference>
<feature type="domain" description="Protein kinase" evidence="2">
    <location>
        <begin position="272"/>
        <end position="524"/>
    </location>
</feature>
<dbReference type="PROSITE" id="PS00108">
    <property type="entry name" value="PROTEIN_KINASE_ST"/>
    <property type="match status" value="1"/>
</dbReference>
<dbReference type="PROSITE" id="PS50011">
    <property type="entry name" value="PROTEIN_KINASE_DOM"/>
    <property type="match status" value="1"/>
</dbReference>
<dbReference type="Pfam" id="PF00069">
    <property type="entry name" value="Pkinase"/>
    <property type="match status" value="1"/>
</dbReference>
<dbReference type="RefSeq" id="XP_068363343.1">
    <property type="nucleotide sequence ID" value="XM_068501495.1"/>
</dbReference>
<dbReference type="Gene3D" id="1.25.40.10">
    <property type="entry name" value="Tetratricopeptide repeat domain"/>
    <property type="match status" value="2"/>
</dbReference>
<dbReference type="VEuPathDB" id="TrichDB:TRFO_20596"/>
<organism evidence="3 4">
    <name type="scientific">Tritrichomonas foetus</name>
    <dbReference type="NCBI Taxonomy" id="1144522"/>
    <lineage>
        <taxon>Eukaryota</taxon>
        <taxon>Metamonada</taxon>
        <taxon>Parabasalia</taxon>
        <taxon>Tritrichomonadida</taxon>
        <taxon>Tritrichomonadidae</taxon>
        <taxon>Tritrichomonas</taxon>
    </lineage>
</organism>
<comment type="caution">
    <text evidence="3">The sequence shown here is derived from an EMBL/GenBank/DDBJ whole genome shotgun (WGS) entry which is preliminary data.</text>
</comment>
<dbReference type="InterPro" id="IPR052945">
    <property type="entry name" value="Mitotic_Regulator"/>
</dbReference>
<evidence type="ECO:0000313" key="3">
    <source>
        <dbReference type="EMBL" id="OHT10207.1"/>
    </source>
</evidence>
<dbReference type="SUPFAM" id="SSF81901">
    <property type="entry name" value="HCP-like"/>
    <property type="match status" value="2"/>
</dbReference>
<feature type="compositionally biased region" description="Low complexity" evidence="1">
    <location>
        <begin position="155"/>
        <end position="168"/>
    </location>
</feature>
<dbReference type="Proteomes" id="UP000179807">
    <property type="component" value="Unassembled WGS sequence"/>
</dbReference>
<feature type="region of interest" description="Disordered" evidence="1">
    <location>
        <begin position="147"/>
        <end position="168"/>
    </location>
</feature>
<sequence>MPDKAEHNEYDINLKDCDININLSVDIFYDITFFWNFKIPCIITNNMNLISSKIFKPLTVFHFVDDFLCICSENICCVIHIEQFDFSFFENRKETVFLPLDKNDIYFIRKYVNKINIVSEYEIEIVAEDVTQILNYFKELSHTNEDLKSGNISKNQSNTQNEENQSNNETIQVNHFEKSSDNTENKLASENYINASENPSNNFFLHFDEISQKNFSIQHNIKLATFIKLIIHIVASFFIYRHSFPRSSFYKKSFFHSTKFKNTFQEFYRHNFIYLHVLGNGANSFNCLVVHKETGDFFSLKSFYNKKSYLREKKIYQMVNHKCVLKCYGFIKPTIHSANKNFAIVLDNCAHGNLRKFIKTHSLNNTEKTKILLQVLFGLDHLHSKGIIHRDIKIDNILLNENYDAILSDFDISRSYDNNRAFTTNVGTFRYMAPEQIIHQNISFQTDLYSFGLMIYQIATNKEPYEKLTLLQMVDKISQGNVPKISQTIYGKIIEIYRMCTSLNIEKRVGSFYILRQMISHELYFLNTDSNFIHKKVIEKLEDYKDKYIISSEKLSLNNSNSFEFNSNKQEFNPRINTENELANNAVFDGTTSSINQNDKSQINKDSIKLKNLKKTTSKENNNDESPSDVRKDVQFIIDMAENGHTTSQFYLGLIYLQGTELQQDQQKAFKLLKMAADKGHAIAAYNIAISYEKSNNLNEAIKYYKMAANGKFPNAFYALSRLSQDPEEVIFYLKQACELNFTKALYSLGVHYSRTEKDYVKAFEYFHKAADLGDADAMEKVGEYLGHGKGTEMNQKKSFEMFKIAAEQGNVDAMYNLGVCYKEGRGCLVNKNKSSECFEKAAKRGHVKSIYNYGLLCGDKTRAFECFKKAALKDIQQHNIK</sequence>
<dbReference type="OrthoDB" id="5584477at2759"/>
<accession>A0A1J4KFK7</accession>
<dbReference type="EMBL" id="MLAK01000618">
    <property type="protein sequence ID" value="OHT10207.1"/>
    <property type="molecule type" value="Genomic_DNA"/>
</dbReference>
<gene>
    <name evidence="3" type="ORF">TRFO_20596</name>
</gene>
<reference evidence="3" key="1">
    <citation type="submission" date="2016-10" db="EMBL/GenBank/DDBJ databases">
        <authorList>
            <person name="Benchimol M."/>
            <person name="Almeida L.G."/>
            <person name="Vasconcelos A.T."/>
            <person name="Perreira-Neves A."/>
            <person name="Rosa I.A."/>
            <person name="Tasca T."/>
            <person name="Bogo M.R."/>
            <person name="de Souza W."/>
        </authorList>
    </citation>
    <scope>NUCLEOTIDE SEQUENCE [LARGE SCALE GENOMIC DNA]</scope>
    <source>
        <strain evidence="3">K</strain>
    </source>
</reference>
<dbReference type="InterPro" id="IPR000719">
    <property type="entry name" value="Prot_kinase_dom"/>
</dbReference>
<dbReference type="SMART" id="SM00220">
    <property type="entry name" value="S_TKc"/>
    <property type="match status" value="1"/>
</dbReference>
<name>A0A1J4KFK7_9EUKA</name>
<dbReference type="GO" id="GO:0004672">
    <property type="term" value="F:protein kinase activity"/>
    <property type="evidence" value="ECO:0007669"/>
    <property type="project" value="InterPro"/>
</dbReference>
<proteinExistence type="predicted"/>
<dbReference type="AlphaFoldDB" id="A0A1J4KFK7"/>
<evidence type="ECO:0000259" key="2">
    <source>
        <dbReference type="PROSITE" id="PS50011"/>
    </source>
</evidence>
<dbReference type="InterPro" id="IPR011990">
    <property type="entry name" value="TPR-like_helical_dom_sf"/>
</dbReference>
<evidence type="ECO:0000256" key="1">
    <source>
        <dbReference type="SAM" id="MobiDB-lite"/>
    </source>
</evidence>
<dbReference type="SUPFAM" id="SSF56112">
    <property type="entry name" value="Protein kinase-like (PK-like)"/>
    <property type="match status" value="1"/>
</dbReference>
<dbReference type="InterPro" id="IPR008271">
    <property type="entry name" value="Ser/Thr_kinase_AS"/>
</dbReference>
<dbReference type="InterPro" id="IPR011009">
    <property type="entry name" value="Kinase-like_dom_sf"/>
</dbReference>
<dbReference type="InterPro" id="IPR006597">
    <property type="entry name" value="Sel1-like"/>
</dbReference>
<dbReference type="GeneID" id="94836199"/>
<dbReference type="Pfam" id="PF08238">
    <property type="entry name" value="Sel1"/>
    <property type="match status" value="7"/>
</dbReference>
<dbReference type="PANTHER" id="PTHR43628">
    <property type="entry name" value="ACTIVATOR OF C KINASE PROTEIN 1-RELATED"/>
    <property type="match status" value="1"/>
</dbReference>
<dbReference type="SMART" id="SM00671">
    <property type="entry name" value="SEL1"/>
    <property type="match status" value="7"/>
</dbReference>
<dbReference type="PANTHER" id="PTHR43628:SF1">
    <property type="entry name" value="CHITIN SYNTHASE REGULATORY FACTOR 2-RELATED"/>
    <property type="match status" value="1"/>
</dbReference>